<dbReference type="PROSITE" id="PS50111">
    <property type="entry name" value="CHEMOTAXIS_TRANSDUC_2"/>
    <property type="match status" value="1"/>
</dbReference>
<organism evidence="11 12">
    <name type="scientific">Vibrio atlanticus</name>
    <dbReference type="NCBI Taxonomy" id="693153"/>
    <lineage>
        <taxon>Bacteria</taxon>
        <taxon>Pseudomonadati</taxon>
        <taxon>Pseudomonadota</taxon>
        <taxon>Gammaproteobacteria</taxon>
        <taxon>Vibrionales</taxon>
        <taxon>Vibrionaceae</taxon>
        <taxon>Vibrio</taxon>
    </lineage>
</organism>
<evidence type="ECO:0000313" key="12">
    <source>
        <dbReference type="Proteomes" id="UP000092876"/>
    </source>
</evidence>
<feature type="signal peptide" evidence="8">
    <location>
        <begin position="1"/>
        <end position="18"/>
    </location>
</feature>
<dbReference type="EMBL" id="FLQP01000048">
    <property type="protein sequence ID" value="SBS66539.1"/>
    <property type="molecule type" value="Genomic_DNA"/>
</dbReference>
<feature type="region of interest" description="Disordered" evidence="6">
    <location>
        <begin position="139"/>
        <end position="169"/>
    </location>
</feature>
<dbReference type="Proteomes" id="UP000092876">
    <property type="component" value="Unassembled WGS sequence"/>
</dbReference>
<dbReference type="PRINTS" id="PR00260">
    <property type="entry name" value="CHEMTRNSDUCR"/>
</dbReference>
<dbReference type="FunFam" id="1.10.287.950:FF:000001">
    <property type="entry name" value="Methyl-accepting chemotaxis sensory transducer"/>
    <property type="match status" value="1"/>
</dbReference>
<feature type="chain" id="PRO_5008676084" evidence="8">
    <location>
        <begin position="19"/>
        <end position="746"/>
    </location>
</feature>
<dbReference type="RefSeq" id="WP_065679760.1">
    <property type="nucleotide sequence ID" value="NZ_FLQP01000048.1"/>
</dbReference>
<dbReference type="Pfam" id="PF22673">
    <property type="entry name" value="MCP-like_PDC_1"/>
    <property type="match status" value="1"/>
</dbReference>
<dbReference type="SUPFAM" id="SSF58104">
    <property type="entry name" value="Methyl-accepting chemotaxis protein (MCP) signaling domain"/>
    <property type="match status" value="1"/>
</dbReference>
<dbReference type="CDD" id="cd06225">
    <property type="entry name" value="HAMP"/>
    <property type="match status" value="1"/>
</dbReference>
<dbReference type="CDD" id="cd11386">
    <property type="entry name" value="MCP_signal"/>
    <property type="match status" value="1"/>
</dbReference>
<dbReference type="CDD" id="cd12913">
    <property type="entry name" value="PDC1_MCP_like"/>
    <property type="match status" value="1"/>
</dbReference>
<evidence type="ECO:0000256" key="8">
    <source>
        <dbReference type="SAM" id="SignalP"/>
    </source>
</evidence>
<evidence type="ECO:0000259" key="10">
    <source>
        <dbReference type="PROSITE" id="PS50885"/>
    </source>
</evidence>
<proteinExistence type="inferred from homology"/>
<keyword evidence="5" id="KW-0175">Coiled coil</keyword>
<evidence type="ECO:0000256" key="3">
    <source>
        <dbReference type="ARBA" id="ARBA00029447"/>
    </source>
</evidence>
<dbReference type="SMART" id="SM00283">
    <property type="entry name" value="MA"/>
    <property type="match status" value="1"/>
</dbReference>
<keyword evidence="8" id="KW-0732">Signal</keyword>
<dbReference type="Pfam" id="PF00672">
    <property type="entry name" value="HAMP"/>
    <property type="match status" value="1"/>
</dbReference>
<comment type="similarity">
    <text evidence="3">Belongs to the methyl-accepting chemotaxis (MCP) protein family.</text>
</comment>
<dbReference type="Gene3D" id="3.30.450.20">
    <property type="entry name" value="PAS domain"/>
    <property type="match status" value="1"/>
</dbReference>
<dbReference type="Pfam" id="PF00015">
    <property type="entry name" value="MCPsignal"/>
    <property type="match status" value="1"/>
</dbReference>
<gene>
    <name evidence="11" type="primary">pctB_6</name>
    <name evidence="11" type="ORF">VAT7223_03238</name>
</gene>
<keyword evidence="2 4" id="KW-0807">Transducer</keyword>
<evidence type="ECO:0000256" key="7">
    <source>
        <dbReference type="SAM" id="Phobius"/>
    </source>
</evidence>
<accession>A0A1C3IYQ1</accession>
<dbReference type="PROSITE" id="PS50885">
    <property type="entry name" value="HAMP"/>
    <property type="match status" value="1"/>
</dbReference>
<feature type="domain" description="Methyl-accepting transducer" evidence="9">
    <location>
        <begin position="473"/>
        <end position="709"/>
    </location>
</feature>
<feature type="domain" description="HAMP" evidence="10">
    <location>
        <begin position="414"/>
        <end position="468"/>
    </location>
</feature>
<evidence type="ECO:0000259" key="9">
    <source>
        <dbReference type="PROSITE" id="PS50111"/>
    </source>
</evidence>
<comment type="subcellular location">
    <subcellularLocation>
        <location evidence="1">Membrane</location>
    </subcellularLocation>
</comment>
<dbReference type="Gene3D" id="1.10.287.950">
    <property type="entry name" value="Methyl-accepting chemotaxis protein"/>
    <property type="match status" value="1"/>
</dbReference>
<feature type="coiled-coil region" evidence="5">
    <location>
        <begin position="635"/>
        <end position="700"/>
    </location>
</feature>
<evidence type="ECO:0000256" key="6">
    <source>
        <dbReference type="SAM" id="MobiDB-lite"/>
    </source>
</evidence>
<reference evidence="12" key="1">
    <citation type="submission" date="2016-06" db="EMBL/GenBank/DDBJ databases">
        <authorList>
            <person name="Rodrigo-Torres Lidia"/>
            <person name="Arahal R.David."/>
        </authorList>
    </citation>
    <scope>NUCLEOTIDE SEQUENCE [LARGE SCALE GENOMIC DNA]</scope>
    <source>
        <strain evidence="12">CECT 7223</strain>
    </source>
</reference>
<dbReference type="PANTHER" id="PTHR32089:SF112">
    <property type="entry name" value="LYSOZYME-LIKE PROTEIN-RELATED"/>
    <property type="match status" value="1"/>
</dbReference>
<dbReference type="InterPro" id="IPR004089">
    <property type="entry name" value="MCPsignal_dom"/>
</dbReference>
<evidence type="ECO:0000256" key="2">
    <source>
        <dbReference type="ARBA" id="ARBA00023224"/>
    </source>
</evidence>
<dbReference type="GO" id="GO:0016020">
    <property type="term" value="C:membrane"/>
    <property type="evidence" value="ECO:0007669"/>
    <property type="project" value="UniProtKB-SubCell"/>
</dbReference>
<dbReference type="GO" id="GO:0006935">
    <property type="term" value="P:chemotaxis"/>
    <property type="evidence" value="ECO:0007669"/>
    <property type="project" value="InterPro"/>
</dbReference>
<keyword evidence="7" id="KW-0812">Transmembrane</keyword>
<dbReference type="PANTHER" id="PTHR32089">
    <property type="entry name" value="METHYL-ACCEPTING CHEMOTAXIS PROTEIN MCPB"/>
    <property type="match status" value="1"/>
</dbReference>
<name>A0A1C3IYQ1_9VIBR</name>
<evidence type="ECO:0000256" key="1">
    <source>
        <dbReference type="ARBA" id="ARBA00004370"/>
    </source>
</evidence>
<dbReference type="AlphaFoldDB" id="A0A1C3IYQ1"/>
<sequence>MFNSIRTRIAVSAGGAMAFTLLIAMGMTTNAFTDVNKQVTEKVKTQLTEATATDLQNTALQQGLNIANQLNPVLANLKQVRSIIELSSETDASAELIVKQFTAALEAQNKAVFAGYMVWEDKTWSQQSVLKNELNVNSENSSDTSLISDNQQDSNTELSINTESDSNIESGSNIELSSNTELGFNSQGYLAPFFSPNDQNSFDAVAMESFSNTDLNSNGERKDDWHLMPYQTGKTFVMEPYFYSVRGKQELITTISQPIKHDGKIIGSLGFDLSLHELQSQSELLARNLFDGQGKILITSWKGITLANSRAGNMVGKKVSSELESEWSKIQSIANREGAGLVTFGGDEYAITAIDTSDAPWVVMVSVPSSHLAKSVNDYTEWSDAQNSKALEKGVWAGIIAALLGIASMAFIANSLGKVLNNLVERFKDAAQGEGDLTYRIEVKGKDETAQLAHWFNTFLSRIQEMLLTVMLTADQVDKNATEGQARAEVSRDQLNSQVNEVNSLATAINEMSATAQEVANSAVQAAAAASQVQSNSLNGMTRMDNAASAVDSLAVQVNDAQQQTQNLVDSSTAIQGILSEIGGIAEQTNLLALNAAIEAARAGEAGRGFAVVADEVRNLANRTQGSTEEIRSMLARLEQETQSIVVLMEQSQNQANNTKSETEAAHQALSEINQAIEVINDMNNQIASAAEEQSSVSEEINRNVVIINDTAVEVMDTMTSSVAISNELTVKAGDLHGELSKFKLS</sequence>
<dbReference type="InterPro" id="IPR004090">
    <property type="entry name" value="Chemotax_Me-accpt_rcpt"/>
</dbReference>
<keyword evidence="7" id="KW-0472">Membrane</keyword>
<evidence type="ECO:0000313" key="11">
    <source>
        <dbReference type="EMBL" id="SBS66539.1"/>
    </source>
</evidence>
<dbReference type="GO" id="GO:0007165">
    <property type="term" value="P:signal transduction"/>
    <property type="evidence" value="ECO:0007669"/>
    <property type="project" value="UniProtKB-KW"/>
</dbReference>
<protein>
    <submittedName>
        <fullName evidence="11">Methyl-accepting chemotaxis protein PctB</fullName>
    </submittedName>
</protein>
<evidence type="ECO:0000256" key="5">
    <source>
        <dbReference type="SAM" id="Coils"/>
    </source>
</evidence>
<feature type="transmembrane region" description="Helical" evidence="7">
    <location>
        <begin position="395"/>
        <end position="416"/>
    </location>
</feature>
<dbReference type="GO" id="GO:0004888">
    <property type="term" value="F:transmembrane signaling receptor activity"/>
    <property type="evidence" value="ECO:0007669"/>
    <property type="project" value="InterPro"/>
</dbReference>
<evidence type="ECO:0000256" key="4">
    <source>
        <dbReference type="PROSITE-ProRule" id="PRU00284"/>
    </source>
</evidence>
<keyword evidence="7" id="KW-1133">Transmembrane helix</keyword>
<dbReference type="SMART" id="SM00304">
    <property type="entry name" value="HAMP"/>
    <property type="match status" value="1"/>
</dbReference>
<dbReference type="InterPro" id="IPR003660">
    <property type="entry name" value="HAMP_dom"/>
</dbReference>